<reference evidence="2" key="1">
    <citation type="submission" date="2014-09" db="EMBL/GenBank/DDBJ databases">
        <authorList>
            <person name="Sharma Rahul"/>
            <person name="Thines Marco"/>
        </authorList>
    </citation>
    <scope>NUCLEOTIDE SEQUENCE [LARGE SCALE GENOMIC DNA]</scope>
</reference>
<dbReference type="EMBL" id="CCYD01000442">
    <property type="protein sequence ID" value="CEG39806.1"/>
    <property type="molecule type" value="Genomic_DNA"/>
</dbReference>
<name>A0A0P1AFL0_PLAHL</name>
<sequence>MAVEVHSKHVCHLHCGELRGHIAIETWLNPSLQFKPYWVVVIRLEKVSSAGCAFGSDQEDGLDQRSNEKRPSRMSYAMDMKWFPYSRSA</sequence>
<dbReference type="AlphaFoldDB" id="A0A0P1AFL0"/>
<proteinExistence type="predicted"/>
<accession>A0A0P1AFL0</accession>
<keyword evidence="2" id="KW-1185">Reference proteome</keyword>
<evidence type="ECO:0000313" key="2">
    <source>
        <dbReference type="Proteomes" id="UP000054928"/>
    </source>
</evidence>
<protein>
    <submittedName>
        <fullName evidence="1">Uncharacterized protein</fullName>
    </submittedName>
</protein>
<dbReference type="Proteomes" id="UP000054928">
    <property type="component" value="Unassembled WGS sequence"/>
</dbReference>
<organism evidence="1 2">
    <name type="scientific">Plasmopara halstedii</name>
    <name type="common">Downy mildew of sunflower</name>
    <dbReference type="NCBI Taxonomy" id="4781"/>
    <lineage>
        <taxon>Eukaryota</taxon>
        <taxon>Sar</taxon>
        <taxon>Stramenopiles</taxon>
        <taxon>Oomycota</taxon>
        <taxon>Peronosporomycetes</taxon>
        <taxon>Peronosporales</taxon>
        <taxon>Peronosporaceae</taxon>
        <taxon>Plasmopara</taxon>
    </lineage>
</organism>
<dbReference type="GeneID" id="36405096"/>
<dbReference type="RefSeq" id="XP_024576175.1">
    <property type="nucleotide sequence ID" value="XM_024725394.1"/>
</dbReference>
<evidence type="ECO:0000313" key="1">
    <source>
        <dbReference type="EMBL" id="CEG39806.1"/>
    </source>
</evidence>